<dbReference type="PRINTS" id="PR00463">
    <property type="entry name" value="EP450I"/>
</dbReference>
<dbReference type="InterPro" id="IPR036396">
    <property type="entry name" value="Cyt_P450_sf"/>
</dbReference>
<comment type="similarity">
    <text evidence="2 6">Belongs to the cytochrome P450 family.</text>
</comment>
<dbReference type="EMBL" id="KQ965749">
    <property type="protein sequence ID" value="KXS16937.1"/>
    <property type="molecule type" value="Genomic_DNA"/>
</dbReference>
<feature type="binding site" description="axial binding residue" evidence="5">
    <location>
        <position position="455"/>
    </location>
    <ligand>
        <name>heme</name>
        <dbReference type="ChEBI" id="CHEBI:30413"/>
    </ligand>
    <ligandPart>
        <name>Fe</name>
        <dbReference type="ChEBI" id="CHEBI:18248"/>
    </ligandPart>
</feature>
<dbReference type="AlphaFoldDB" id="A0A139AJH9"/>
<dbReference type="InterPro" id="IPR001128">
    <property type="entry name" value="Cyt_P450"/>
</dbReference>
<name>A0A139AJH9_GONPJ</name>
<feature type="transmembrane region" description="Helical" evidence="7">
    <location>
        <begin position="6"/>
        <end position="24"/>
    </location>
</feature>
<evidence type="ECO:0000313" key="8">
    <source>
        <dbReference type="EMBL" id="KXS16937.1"/>
    </source>
</evidence>
<keyword evidence="7" id="KW-0472">Membrane</keyword>
<keyword evidence="9" id="KW-1185">Reference proteome</keyword>
<evidence type="ECO:0000256" key="4">
    <source>
        <dbReference type="ARBA" id="ARBA00023004"/>
    </source>
</evidence>
<keyword evidence="3 5" id="KW-0479">Metal-binding</keyword>
<evidence type="ECO:0000256" key="2">
    <source>
        <dbReference type="ARBA" id="ARBA00010617"/>
    </source>
</evidence>
<dbReference type="GO" id="GO:0016705">
    <property type="term" value="F:oxidoreductase activity, acting on paired donors, with incorporation or reduction of molecular oxygen"/>
    <property type="evidence" value="ECO:0007669"/>
    <property type="project" value="InterPro"/>
</dbReference>
<organism evidence="8 9">
    <name type="scientific">Gonapodya prolifera (strain JEL478)</name>
    <name type="common">Monoblepharis prolifera</name>
    <dbReference type="NCBI Taxonomy" id="1344416"/>
    <lineage>
        <taxon>Eukaryota</taxon>
        <taxon>Fungi</taxon>
        <taxon>Fungi incertae sedis</taxon>
        <taxon>Chytridiomycota</taxon>
        <taxon>Chytridiomycota incertae sedis</taxon>
        <taxon>Monoblepharidomycetes</taxon>
        <taxon>Monoblepharidales</taxon>
        <taxon>Gonapodyaceae</taxon>
        <taxon>Gonapodya</taxon>
    </lineage>
</organism>
<dbReference type="GO" id="GO:0005506">
    <property type="term" value="F:iron ion binding"/>
    <property type="evidence" value="ECO:0007669"/>
    <property type="project" value="InterPro"/>
</dbReference>
<protein>
    <submittedName>
        <fullName evidence="8">Cytochrome P450</fullName>
    </submittedName>
</protein>
<keyword evidence="7" id="KW-1133">Transmembrane helix</keyword>
<accession>A0A139AJH9</accession>
<dbReference type="Gene3D" id="1.10.630.10">
    <property type="entry name" value="Cytochrome P450"/>
    <property type="match status" value="1"/>
</dbReference>
<keyword evidence="6" id="KW-0503">Monooxygenase</keyword>
<dbReference type="PANTHER" id="PTHR24305:SF166">
    <property type="entry name" value="CYTOCHROME P450 12A4, MITOCHONDRIAL-RELATED"/>
    <property type="match status" value="1"/>
</dbReference>
<evidence type="ECO:0000256" key="3">
    <source>
        <dbReference type="ARBA" id="ARBA00022723"/>
    </source>
</evidence>
<evidence type="ECO:0000256" key="7">
    <source>
        <dbReference type="SAM" id="Phobius"/>
    </source>
</evidence>
<dbReference type="OMA" id="ETWATHR"/>
<dbReference type="PANTHER" id="PTHR24305">
    <property type="entry name" value="CYTOCHROME P450"/>
    <property type="match status" value="1"/>
</dbReference>
<dbReference type="GO" id="GO:0004497">
    <property type="term" value="F:monooxygenase activity"/>
    <property type="evidence" value="ECO:0007669"/>
    <property type="project" value="UniProtKB-KW"/>
</dbReference>
<evidence type="ECO:0000313" key="9">
    <source>
        <dbReference type="Proteomes" id="UP000070544"/>
    </source>
</evidence>
<dbReference type="GO" id="GO:0020037">
    <property type="term" value="F:heme binding"/>
    <property type="evidence" value="ECO:0007669"/>
    <property type="project" value="InterPro"/>
</dbReference>
<evidence type="ECO:0000256" key="6">
    <source>
        <dbReference type="RuleBase" id="RU000461"/>
    </source>
</evidence>
<evidence type="ECO:0000256" key="1">
    <source>
        <dbReference type="ARBA" id="ARBA00001971"/>
    </source>
</evidence>
<dbReference type="PRINTS" id="PR00385">
    <property type="entry name" value="P450"/>
</dbReference>
<keyword evidence="6" id="KW-0560">Oxidoreductase</keyword>
<dbReference type="Proteomes" id="UP000070544">
    <property type="component" value="Unassembled WGS sequence"/>
</dbReference>
<gene>
    <name evidence="8" type="ORF">M427DRAFT_54964</name>
</gene>
<keyword evidence="4 5" id="KW-0408">Iron</keyword>
<dbReference type="PROSITE" id="PS00086">
    <property type="entry name" value="CYTOCHROME_P450"/>
    <property type="match status" value="1"/>
</dbReference>
<dbReference type="OrthoDB" id="1470350at2759"/>
<evidence type="ECO:0000256" key="5">
    <source>
        <dbReference type="PIRSR" id="PIRSR602401-1"/>
    </source>
</evidence>
<keyword evidence="7" id="KW-0812">Transmembrane</keyword>
<dbReference type="STRING" id="1344416.A0A139AJH9"/>
<dbReference type="InterPro" id="IPR002401">
    <property type="entry name" value="Cyt_P450_E_grp-I"/>
</dbReference>
<reference evidence="8 9" key="1">
    <citation type="journal article" date="2015" name="Genome Biol. Evol.">
        <title>Phylogenomic analyses indicate that early fungi evolved digesting cell walls of algal ancestors of land plants.</title>
        <authorList>
            <person name="Chang Y."/>
            <person name="Wang S."/>
            <person name="Sekimoto S."/>
            <person name="Aerts A.L."/>
            <person name="Choi C."/>
            <person name="Clum A."/>
            <person name="LaButti K.M."/>
            <person name="Lindquist E.A."/>
            <person name="Yee Ngan C."/>
            <person name="Ohm R.A."/>
            <person name="Salamov A.A."/>
            <person name="Grigoriev I.V."/>
            <person name="Spatafora J.W."/>
            <person name="Berbee M.L."/>
        </authorList>
    </citation>
    <scope>NUCLEOTIDE SEQUENCE [LARGE SCALE GENOMIC DNA]</scope>
    <source>
        <strain evidence="8 9">JEL478</strain>
    </source>
</reference>
<dbReference type="InterPro" id="IPR017972">
    <property type="entry name" value="Cyt_P450_CS"/>
</dbReference>
<dbReference type="SUPFAM" id="SSF48264">
    <property type="entry name" value="Cytochrome P450"/>
    <property type="match status" value="1"/>
</dbReference>
<dbReference type="Pfam" id="PF00067">
    <property type="entry name" value="p450"/>
    <property type="match status" value="1"/>
</dbReference>
<keyword evidence="5 6" id="KW-0349">Heme</keyword>
<proteinExistence type="inferred from homology"/>
<comment type="cofactor">
    <cofactor evidence="1 5">
        <name>heme</name>
        <dbReference type="ChEBI" id="CHEBI:30413"/>
    </cofactor>
</comment>
<sequence length="510" mass="58674">MPVLQIIAGIIVTIATYLFLLPRLRSRIKGVPVENGIPLIGTKLSELHAGHVYAWERTKSWGQVIGAYGWNPFRLAGVRVSNPKVVKEMLQSNYEVFDKDRFQVEPFDDVAGGLVFIENGWKWKDSREMFEPFFKHAYMRKQQPMFKREMEKLVSCFERDMAKSPTGFDVQELFHRFTFDTISSLTFGFPPESQLNEGSDLLNAFMLMVNESFMRFVKIALIPVPLSWKRNLVKRSSEYEKAHNLLRKVINEKIEAVREAKTDVAKAAQVAEDISVITTLIRDNTVPDWMDRAELIKQLITLLFAGHDTTSNMLTWTFYFLAHYPDCQQKLRDEALAAFGRDGELDIDTLERSKYCTAFLKESLRLRPSSLGQPRFPSKPVSIEWDDTTTGTKGNKLEVRPGMSVMYDQWAMQRDPNIWGPTVEEFDPERFIKDPHGGATSIYAFVPFSYGPRRCLGEKLALTEGRWILTEIVRRWKVVPADKWDYQIAVVGNMRARYGIGVKIVPLSEE</sequence>
<dbReference type="InterPro" id="IPR050121">
    <property type="entry name" value="Cytochrome_P450_monoxygenase"/>
</dbReference>